<dbReference type="AlphaFoldDB" id="A0A0F9H3F9"/>
<sequence length="105" mass="11946">FVEEAGMRIQEANSRVANLRTYIEQSAGWALIARGFAEEAAGHLGNMDRYLQEANLYQQSATGNLLLAERFREEAVERRNEAWAIWRDPHQISPTYALGQRGQPL</sequence>
<feature type="non-terminal residue" evidence="1">
    <location>
        <position position="1"/>
    </location>
</feature>
<protein>
    <submittedName>
        <fullName evidence="1">Uncharacterized protein</fullName>
    </submittedName>
</protein>
<reference evidence="1" key="1">
    <citation type="journal article" date="2015" name="Nature">
        <title>Complex archaea that bridge the gap between prokaryotes and eukaryotes.</title>
        <authorList>
            <person name="Spang A."/>
            <person name="Saw J.H."/>
            <person name="Jorgensen S.L."/>
            <person name="Zaremba-Niedzwiedzka K."/>
            <person name="Martijn J."/>
            <person name="Lind A.E."/>
            <person name="van Eijk R."/>
            <person name="Schleper C."/>
            <person name="Guy L."/>
            <person name="Ettema T.J."/>
        </authorList>
    </citation>
    <scope>NUCLEOTIDE SEQUENCE</scope>
</reference>
<evidence type="ECO:0000313" key="1">
    <source>
        <dbReference type="EMBL" id="KKL76185.1"/>
    </source>
</evidence>
<organism evidence="1">
    <name type="scientific">marine sediment metagenome</name>
    <dbReference type="NCBI Taxonomy" id="412755"/>
    <lineage>
        <taxon>unclassified sequences</taxon>
        <taxon>metagenomes</taxon>
        <taxon>ecological metagenomes</taxon>
    </lineage>
</organism>
<dbReference type="EMBL" id="LAZR01024129">
    <property type="protein sequence ID" value="KKL76185.1"/>
    <property type="molecule type" value="Genomic_DNA"/>
</dbReference>
<proteinExistence type="predicted"/>
<comment type="caution">
    <text evidence="1">The sequence shown here is derived from an EMBL/GenBank/DDBJ whole genome shotgun (WGS) entry which is preliminary data.</text>
</comment>
<gene>
    <name evidence="1" type="ORF">LCGC14_2047410</name>
</gene>
<name>A0A0F9H3F9_9ZZZZ</name>
<accession>A0A0F9H3F9</accession>